<dbReference type="OMA" id="VHRNWTS"/>
<proteinExistence type="predicted"/>
<evidence type="ECO:0000313" key="3">
    <source>
        <dbReference type="Proteomes" id="UP000054558"/>
    </source>
</evidence>
<feature type="region of interest" description="Disordered" evidence="1">
    <location>
        <begin position="1"/>
        <end position="20"/>
    </location>
</feature>
<dbReference type="Proteomes" id="UP000054558">
    <property type="component" value="Unassembled WGS sequence"/>
</dbReference>
<dbReference type="AlphaFoldDB" id="A0A1Y1HNM9"/>
<keyword evidence="3" id="KW-1185">Reference proteome</keyword>
<organism evidence="2 3">
    <name type="scientific">Klebsormidium nitens</name>
    <name type="common">Green alga</name>
    <name type="synonym">Ulothrix nitens</name>
    <dbReference type="NCBI Taxonomy" id="105231"/>
    <lineage>
        <taxon>Eukaryota</taxon>
        <taxon>Viridiplantae</taxon>
        <taxon>Streptophyta</taxon>
        <taxon>Klebsormidiophyceae</taxon>
        <taxon>Klebsormidiales</taxon>
        <taxon>Klebsormidiaceae</taxon>
        <taxon>Klebsormidium</taxon>
    </lineage>
</organism>
<evidence type="ECO:0008006" key="4">
    <source>
        <dbReference type="Google" id="ProtNLM"/>
    </source>
</evidence>
<dbReference type="Pfam" id="PF11539">
    <property type="entry name" value="DUF3228"/>
    <property type="match status" value="1"/>
</dbReference>
<dbReference type="EMBL" id="DF236977">
    <property type="protein sequence ID" value="GAQ79342.1"/>
    <property type="molecule type" value="Genomic_DNA"/>
</dbReference>
<dbReference type="PANTHER" id="PTHR38666:SF2">
    <property type="entry name" value="FLAGELLAR ASSOCIATED PROTEIN"/>
    <property type="match status" value="1"/>
</dbReference>
<dbReference type="PANTHER" id="PTHR38666">
    <property type="match status" value="1"/>
</dbReference>
<dbReference type="OrthoDB" id="415460at2759"/>
<reference evidence="2 3" key="1">
    <citation type="journal article" date="2014" name="Nat. Commun.">
        <title>Klebsormidium flaccidum genome reveals primary factors for plant terrestrial adaptation.</title>
        <authorList>
            <person name="Hori K."/>
            <person name="Maruyama F."/>
            <person name="Fujisawa T."/>
            <person name="Togashi T."/>
            <person name="Yamamoto N."/>
            <person name="Seo M."/>
            <person name="Sato S."/>
            <person name="Yamada T."/>
            <person name="Mori H."/>
            <person name="Tajima N."/>
            <person name="Moriyama T."/>
            <person name="Ikeuchi M."/>
            <person name="Watanabe M."/>
            <person name="Wada H."/>
            <person name="Kobayashi K."/>
            <person name="Saito M."/>
            <person name="Masuda T."/>
            <person name="Sasaki-Sekimoto Y."/>
            <person name="Mashiguchi K."/>
            <person name="Awai K."/>
            <person name="Shimojima M."/>
            <person name="Masuda S."/>
            <person name="Iwai M."/>
            <person name="Nobusawa T."/>
            <person name="Narise T."/>
            <person name="Kondo S."/>
            <person name="Saito H."/>
            <person name="Sato R."/>
            <person name="Murakawa M."/>
            <person name="Ihara Y."/>
            <person name="Oshima-Yamada Y."/>
            <person name="Ohtaka K."/>
            <person name="Satoh M."/>
            <person name="Sonobe K."/>
            <person name="Ishii M."/>
            <person name="Ohtani R."/>
            <person name="Kanamori-Sato M."/>
            <person name="Honoki R."/>
            <person name="Miyazaki D."/>
            <person name="Mochizuki H."/>
            <person name="Umetsu J."/>
            <person name="Higashi K."/>
            <person name="Shibata D."/>
            <person name="Kamiya Y."/>
            <person name="Sato N."/>
            <person name="Nakamura Y."/>
            <person name="Tabata S."/>
            <person name="Ida S."/>
            <person name="Kurokawa K."/>
            <person name="Ohta H."/>
        </authorList>
    </citation>
    <scope>NUCLEOTIDE SEQUENCE [LARGE SCALE GENOMIC DNA]</scope>
    <source>
        <strain evidence="2 3">NIES-2285</strain>
    </source>
</reference>
<gene>
    <name evidence="2" type="ORF">KFL_000280470</name>
</gene>
<dbReference type="Gene3D" id="3.30.2310.50">
    <property type="entry name" value="Protein of unknown function (DUF3228), domain 1"/>
    <property type="match status" value="2"/>
</dbReference>
<sequence>MALGEKSDGSGGADVSTSAPHGDTFFLDDFAQRQWDDPDYSGTRMSSNKADFVRTVEEVYEDGAKLVDGYADFCKHLFIPNFVGAHAGHLHIDRTNEGLLRSGYKARSASELPVLSRWFPSDQVKGHETKMLDIILYSRSQLLLEQKATAARKGLKEKDLPPLPDAPWGIISIKAQDEDFELPMSPITIMRNALGAEEGGSGVPLDREAYLASVKYWDQHAMIQ</sequence>
<name>A0A1Y1HNM9_KLENI</name>
<dbReference type="InterPro" id="IPR021610">
    <property type="entry name" value="DUF3228"/>
</dbReference>
<dbReference type="STRING" id="105231.A0A1Y1HNM9"/>
<protein>
    <recommendedName>
        <fullName evidence="4">Flagellar associated protein</fullName>
    </recommendedName>
</protein>
<evidence type="ECO:0000256" key="1">
    <source>
        <dbReference type="SAM" id="MobiDB-lite"/>
    </source>
</evidence>
<evidence type="ECO:0000313" key="2">
    <source>
        <dbReference type="EMBL" id="GAQ79342.1"/>
    </source>
</evidence>
<accession>A0A1Y1HNM9</accession>